<comment type="caution">
    <text evidence="2">The sequence shown here is derived from an EMBL/GenBank/DDBJ whole genome shotgun (WGS) entry which is preliminary data.</text>
</comment>
<protein>
    <submittedName>
        <fullName evidence="2">Uncharacterized protein</fullName>
    </submittedName>
</protein>
<sequence length="479" mass="53709">MIFHFFVFFIKAYDEEYTNEAYNTLKPDQSPAKLIFNQGLSLMLVEWPDAIINISIPDEFSESVVITKESGLSCFTFKNQATIYITFNCQISYFVTRCPQRNSIEGAIQTISNIRDNLFNERDHAKDIYFSVFGPHIIQGSATHDWMTGTVTFYYMDEEHTELKSDIKNISIPEAFYSSSLVRQLVDGTISYNLSYKSLASYENPTISTCVQLKWSTLVTSHNYLSNEAFGGIGDSSKAVLLRDIKYELTINSATQLGAKFGYNINGQIISPLTETVTITAREPITVDLYVIYNECKEFTKFRTIELTNCFTKKIVNLTDDDIPSECEIIPVYRVCADLSALSDDYEISYILVPGDGRKKVAVKGLNEEKSSSPFDVNATLSKSPNCDDKFLRTIHASTNFKCLNVTVESLPDECTGESESKKKKNKIALIAGCACGSAAVVACVVAIVVIVNRKKKDKDNLLLDSQNINDDNNYTDNQ</sequence>
<proteinExistence type="predicted"/>
<keyword evidence="1" id="KW-1133">Transmembrane helix</keyword>
<name>A0ABR2H2A1_9EUKA</name>
<dbReference type="Proteomes" id="UP001470230">
    <property type="component" value="Unassembled WGS sequence"/>
</dbReference>
<keyword evidence="1" id="KW-0472">Membrane</keyword>
<feature type="transmembrane region" description="Helical" evidence="1">
    <location>
        <begin position="428"/>
        <end position="452"/>
    </location>
</feature>
<evidence type="ECO:0000313" key="3">
    <source>
        <dbReference type="Proteomes" id="UP001470230"/>
    </source>
</evidence>
<organism evidence="2 3">
    <name type="scientific">Tritrichomonas musculus</name>
    <dbReference type="NCBI Taxonomy" id="1915356"/>
    <lineage>
        <taxon>Eukaryota</taxon>
        <taxon>Metamonada</taxon>
        <taxon>Parabasalia</taxon>
        <taxon>Tritrichomonadida</taxon>
        <taxon>Tritrichomonadidae</taxon>
        <taxon>Tritrichomonas</taxon>
    </lineage>
</organism>
<evidence type="ECO:0000313" key="2">
    <source>
        <dbReference type="EMBL" id="KAK8839961.1"/>
    </source>
</evidence>
<dbReference type="EMBL" id="JAPFFF010000050">
    <property type="protein sequence ID" value="KAK8839961.1"/>
    <property type="molecule type" value="Genomic_DNA"/>
</dbReference>
<keyword evidence="1" id="KW-0812">Transmembrane</keyword>
<keyword evidence="3" id="KW-1185">Reference proteome</keyword>
<evidence type="ECO:0000256" key="1">
    <source>
        <dbReference type="SAM" id="Phobius"/>
    </source>
</evidence>
<reference evidence="2 3" key="1">
    <citation type="submission" date="2024-04" db="EMBL/GenBank/DDBJ databases">
        <title>Tritrichomonas musculus Genome.</title>
        <authorList>
            <person name="Alves-Ferreira E."/>
            <person name="Grigg M."/>
            <person name="Lorenzi H."/>
            <person name="Galac M."/>
        </authorList>
    </citation>
    <scope>NUCLEOTIDE SEQUENCE [LARGE SCALE GENOMIC DNA]</scope>
    <source>
        <strain evidence="2 3">EAF2021</strain>
    </source>
</reference>
<accession>A0ABR2H2A1</accession>
<gene>
    <name evidence="2" type="ORF">M9Y10_031676</name>
</gene>